<reference evidence="1" key="1">
    <citation type="submission" date="2018-02" db="EMBL/GenBank/DDBJ databases">
        <title>The genomes of Aspergillus section Nigri reveals drivers in fungal speciation.</title>
        <authorList>
            <consortium name="DOE Joint Genome Institute"/>
            <person name="Vesth T.C."/>
            <person name="Nybo J."/>
            <person name="Theobald S."/>
            <person name="Brandl J."/>
            <person name="Frisvad J.C."/>
            <person name="Nielsen K.F."/>
            <person name="Lyhne E.K."/>
            <person name="Kogle M.E."/>
            <person name="Kuo A."/>
            <person name="Riley R."/>
            <person name="Clum A."/>
            <person name="Nolan M."/>
            <person name="Lipzen A."/>
            <person name="Salamov A."/>
            <person name="Henrissat B."/>
            <person name="Wiebenga A."/>
            <person name="De vries R.P."/>
            <person name="Grigoriev I.V."/>
            <person name="Mortensen U.H."/>
            <person name="Andersen M.R."/>
            <person name="Baker S.E."/>
        </authorList>
    </citation>
    <scope>NUCLEOTIDE SEQUENCE</scope>
    <source>
        <strain evidence="1">CBS 121060</strain>
    </source>
</reference>
<evidence type="ECO:0000313" key="2">
    <source>
        <dbReference type="Proteomes" id="UP000249661"/>
    </source>
</evidence>
<name>A0ACD1H7A4_9EURO</name>
<dbReference type="Proteomes" id="UP000249661">
    <property type="component" value="Unassembled WGS sequence"/>
</dbReference>
<dbReference type="EMBL" id="KZ824960">
    <property type="protein sequence ID" value="RAH69460.1"/>
    <property type="molecule type" value="Genomic_DNA"/>
</dbReference>
<keyword evidence="2" id="KW-1185">Reference proteome</keyword>
<proteinExistence type="predicted"/>
<gene>
    <name evidence="1" type="ORF">BO66DRAFT_452948</name>
</gene>
<evidence type="ECO:0000313" key="1">
    <source>
        <dbReference type="EMBL" id="RAH69460.1"/>
    </source>
</evidence>
<accession>A0ACD1H7A4</accession>
<protein>
    <submittedName>
        <fullName evidence="1">Uncharacterized protein</fullName>
    </submittedName>
</protein>
<sequence>MQASARKARRTANACVACRQSKIKCSGEEPCINCQRRSVRCEFAEGVNRVVVSERYLRRLEAQVRSQKALATMKNPIMSPSDTPPVARDSCPTEAALSTSGSAPSRETSPASQQRSTWTSPFALPSTTIKNTKDNKRTWIWLAPSSMWSFTTRLTILMTEKLHHQYPHNAPTLRAKEIYPLRWEVRPASRPPDIADLPSLDYSLYLFNTVKFHLGQLRFFNEEQFVERLRAFYHGNPVAVATEYRLWFIQLLLVLSFGTALLCRSKSPDQPPGSRFFARAMSLMPDHASLWKDSLLAIEVLALASLYLYSIDQRESAHIYLGQAIRIAQYEGMHTQLSEEQLGSKTVARCRSLWWTLYIMDRHFSYSVGLPMTTQDRDISTPIDPPEHCSQQDLALSLHAKLSRLLSYILSTVYNAERTQLHVFLDTTKSILQTLAGYAQEMEEIIQIRLRNSLDTMPRGTQHITLLYHQCVIVATRPLLLSALIDRLETLTHDGLDTNDFLALTKPLLCIGIKSAVKTIEILSGTDSLLEVFLLYDLEFTYDAAIHLALARTLFPELLDTAPTPDSPSPSPSPNPSHQAHSILDAMIYHGNRIALARKEGLMHLERLLDEVAVSVAVSMSGRGRRPDRPGRPSSSSWYTHTPASLQVPAGVMQGGEAGHSVAAGGGLVGYGDGVVGEEELGGPSFTAVEDPQLANVEFLEQIGISSAEFLSIVAQIGPVEGVDGVEGGFGE</sequence>
<organism evidence="1 2">
    <name type="scientific">Aspergillus aculeatinus CBS 121060</name>
    <dbReference type="NCBI Taxonomy" id="1448322"/>
    <lineage>
        <taxon>Eukaryota</taxon>
        <taxon>Fungi</taxon>
        <taxon>Dikarya</taxon>
        <taxon>Ascomycota</taxon>
        <taxon>Pezizomycotina</taxon>
        <taxon>Eurotiomycetes</taxon>
        <taxon>Eurotiomycetidae</taxon>
        <taxon>Eurotiales</taxon>
        <taxon>Aspergillaceae</taxon>
        <taxon>Aspergillus</taxon>
        <taxon>Aspergillus subgen. Circumdati</taxon>
    </lineage>
</organism>